<comment type="subcellular location">
    <subcellularLocation>
        <location evidence="1">Cell membrane</location>
        <topology evidence="1">Multi-pass membrane protein</topology>
    </subcellularLocation>
</comment>
<keyword evidence="3" id="KW-1003">Cell membrane</keyword>
<keyword evidence="4" id="KW-0997">Cell inner membrane</keyword>
<feature type="transmembrane region" description="Helical" evidence="8">
    <location>
        <begin position="12"/>
        <end position="35"/>
    </location>
</feature>
<keyword evidence="6 8" id="KW-1133">Transmembrane helix</keyword>
<keyword evidence="5 8" id="KW-0812">Transmembrane</keyword>
<evidence type="ECO:0000313" key="9">
    <source>
        <dbReference type="EMBL" id="GAF78977.1"/>
    </source>
</evidence>
<protein>
    <recommendedName>
        <fullName evidence="10">ABC transporter permease</fullName>
    </recommendedName>
</protein>
<evidence type="ECO:0008006" key="10">
    <source>
        <dbReference type="Google" id="ProtNLM"/>
    </source>
</evidence>
<evidence type="ECO:0000256" key="2">
    <source>
        <dbReference type="ARBA" id="ARBA00022448"/>
    </source>
</evidence>
<feature type="transmembrane region" description="Helical" evidence="8">
    <location>
        <begin position="41"/>
        <end position="62"/>
    </location>
</feature>
<feature type="transmembrane region" description="Helical" evidence="8">
    <location>
        <begin position="267"/>
        <end position="289"/>
    </location>
</feature>
<dbReference type="GO" id="GO:0022857">
    <property type="term" value="F:transmembrane transporter activity"/>
    <property type="evidence" value="ECO:0007669"/>
    <property type="project" value="InterPro"/>
</dbReference>
<feature type="transmembrane region" description="Helical" evidence="8">
    <location>
        <begin position="213"/>
        <end position="234"/>
    </location>
</feature>
<evidence type="ECO:0000256" key="5">
    <source>
        <dbReference type="ARBA" id="ARBA00022692"/>
    </source>
</evidence>
<keyword evidence="7 8" id="KW-0472">Membrane</keyword>
<accession>X0SSV7</accession>
<organism evidence="9">
    <name type="scientific">marine sediment metagenome</name>
    <dbReference type="NCBI Taxonomy" id="412755"/>
    <lineage>
        <taxon>unclassified sequences</taxon>
        <taxon>metagenomes</taxon>
        <taxon>ecological metagenomes</taxon>
    </lineage>
</organism>
<dbReference type="EMBL" id="BARS01001962">
    <property type="protein sequence ID" value="GAF78977.1"/>
    <property type="molecule type" value="Genomic_DNA"/>
</dbReference>
<reference evidence="9" key="1">
    <citation type="journal article" date="2014" name="Front. Microbiol.">
        <title>High frequency of phylogenetically diverse reductive dehalogenase-homologous genes in deep subseafloor sedimentary metagenomes.</title>
        <authorList>
            <person name="Kawai M."/>
            <person name="Futagami T."/>
            <person name="Toyoda A."/>
            <person name="Takaki Y."/>
            <person name="Nishi S."/>
            <person name="Hori S."/>
            <person name="Arai W."/>
            <person name="Tsubouchi T."/>
            <person name="Morono Y."/>
            <person name="Uchiyama I."/>
            <person name="Ito T."/>
            <person name="Fujiyama A."/>
            <person name="Inagaki F."/>
            <person name="Takami H."/>
        </authorList>
    </citation>
    <scope>NUCLEOTIDE SEQUENCE</scope>
    <source>
        <strain evidence="9">Expedition CK06-06</strain>
    </source>
</reference>
<evidence type="ECO:0000256" key="3">
    <source>
        <dbReference type="ARBA" id="ARBA00022475"/>
    </source>
</evidence>
<dbReference type="PANTHER" id="PTHR32196:SF71">
    <property type="entry name" value="AUTOINDUCER 2 IMPORT SYSTEM PERMEASE PROTEIN LSRD"/>
    <property type="match status" value="1"/>
</dbReference>
<dbReference type="GO" id="GO:0005886">
    <property type="term" value="C:plasma membrane"/>
    <property type="evidence" value="ECO:0007669"/>
    <property type="project" value="UniProtKB-SubCell"/>
</dbReference>
<evidence type="ECO:0000256" key="4">
    <source>
        <dbReference type="ARBA" id="ARBA00022519"/>
    </source>
</evidence>
<dbReference type="PANTHER" id="PTHR32196">
    <property type="entry name" value="ABC TRANSPORTER PERMEASE PROTEIN YPHD-RELATED-RELATED"/>
    <property type="match status" value="1"/>
</dbReference>
<gene>
    <name evidence="9" type="ORF">S01H1_03628</name>
</gene>
<proteinExistence type="predicted"/>
<dbReference type="CDD" id="cd06579">
    <property type="entry name" value="TM_PBP1_transp_AraH_like"/>
    <property type="match status" value="1"/>
</dbReference>
<evidence type="ECO:0000256" key="1">
    <source>
        <dbReference type="ARBA" id="ARBA00004651"/>
    </source>
</evidence>
<feature type="transmembrane region" description="Helical" evidence="8">
    <location>
        <begin position="162"/>
        <end position="182"/>
    </location>
</feature>
<feature type="transmembrane region" description="Helical" evidence="8">
    <location>
        <begin position="240"/>
        <end position="260"/>
    </location>
</feature>
<comment type="caution">
    <text evidence="9">The sequence shown here is derived from an EMBL/GenBank/DDBJ whole genome shotgun (WGS) entry which is preliminary data.</text>
</comment>
<evidence type="ECO:0000256" key="7">
    <source>
        <dbReference type="ARBA" id="ARBA00023136"/>
    </source>
</evidence>
<keyword evidence="2" id="KW-0813">Transport</keyword>
<sequence length="323" mass="34314">MINSQKIKLALVEHMIWVIIIGVSIIFSLTISNFFTVKNFLFILYASSALGFLVLGEAIALLGGNMDLSLSENAGLTAMLVGVILVDWAPWIPGWVGIILMVLVGALLGSINGFFVGKMKINPFLITLSTFLMFNWSTYYLRRGAIIKVPDVLLVLGGGKTGGIFNSIFVLVGMVIILYIILDHTRFGSHIRAVGGNSDASGMLGISVENTNFWIFTISGALAGISGLLYVGYLKCIPSTIADGAIFLAFAGAIIGGVSLRGGRGSIIGALGGVILMGIIDAGCTMTAMEPALRGVLNGFILLVAILINRTRGNLRDRILMPK</sequence>
<dbReference type="InterPro" id="IPR001851">
    <property type="entry name" value="ABC_transp_permease"/>
</dbReference>
<evidence type="ECO:0000256" key="6">
    <source>
        <dbReference type="ARBA" id="ARBA00022989"/>
    </source>
</evidence>
<dbReference type="Pfam" id="PF02653">
    <property type="entry name" value="BPD_transp_2"/>
    <property type="match status" value="1"/>
</dbReference>
<evidence type="ECO:0000256" key="8">
    <source>
        <dbReference type="SAM" id="Phobius"/>
    </source>
</evidence>
<name>X0SSV7_9ZZZZ</name>
<feature type="transmembrane region" description="Helical" evidence="8">
    <location>
        <begin position="124"/>
        <end position="142"/>
    </location>
</feature>
<feature type="transmembrane region" description="Helical" evidence="8">
    <location>
        <begin position="98"/>
        <end position="117"/>
    </location>
</feature>
<dbReference type="AlphaFoldDB" id="X0SSV7"/>
<feature type="transmembrane region" description="Helical" evidence="8">
    <location>
        <begin position="295"/>
        <end position="311"/>
    </location>
</feature>